<gene>
    <name evidence="3" type="ORF">BDN71DRAFT_1574738</name>
</gene>
<dbReference type="PANTHER" id="PTHR48079">
    <property type="entry name" value="PROTEIN YEEZ"/>
    <property type="match status" value="1"/>
</dbReference>
<dbReference type="Pfam" id="PF08593">
    <property type="entry name" value="Mug135_C"/>
    <property type="match status" value="1"/>
</dbReference>
<dbReference type="GO" id="GO:0004029">
    <property type="term" value="F:aldehyde dehydrogenase (NAD+) activity"/>
    <property type="evidence" value="ECO:0007669"/>
    <property type="project" value="TreeGrafter"/>
</dbReference>
<dbReference type="GO" id="GO:0005737">
    <property type="term" value="C:cytoplasm"/>
    <property type="evidence" value="ECO:0007669"/>
    <property type="project" value="TreeGrafter"/>
</dbReference>
<dbReference type="InterPro" id="IPR013902">
    <property type="entry name" value="Mug135-like_C"/>
</dbReference>
<keyword evidence="4" id="KW-1185">Reference proteome</keyword>
<dbReference type="PANTHER" id="PTHR48079:SF3">
    <property type="entry name" value="NAD-DEPENDENT EPIMERASE_DEHYDRATASE DOMAIN-CONTAINING PROTEIN"/>
    <property type="match status" value="1"/>
</dbReference>
<dbReference type="EMBL" id="MU154601">
    <property type="protein sequence ID" value="KAF9492451.1"/>
    <property type="molecule type" value="Genomic_DNA"/>
</dbReference>
<name>A0A9P5ZVC3_PLEER</name>
<evidence type="ECO:0000313" key="4">
    <source>
        <dbReference type="Proteomes" id="UP000807025"/>
    </source>
</evidence>
<dbReference type="Proteomes" id="UP000807025">
    <property type="component" value="Unassembled WGS sequence"/>
</dbReference>
<organism evidence="3 4">
    <name type="scientific">Pleurotus eryngii</name>
    <name type="common">Boletus of the steppes</name>
    <dbReference type="NCBI Taxonomy" id="5323"/>
    <lineage>
        <taxon>Eukaryota</taxon>
        <taxon>Fungi</taxon>
        <taxon>Dikarya</taxon>
        <taxon>Basidiomycota</taxon>
        <taxon>Agaricomycotina</taxon>
        <taxon>Agaricomycetes</taxon>
        <taxon>Agaricomycetidae</taxon>
        <taxon>Agaricales</taxon>
        <taxon>Pleurotineae</taxon>
        <taxon>Pleurotaceae</taxon>
        <taxon>Pleurotus</taxon>
    </lineage>
</organism>
<dbReference type="OrthoDB" id="10000533at2759"/>
<dbReference type="SUPFAM" id="SSF51735">
    <property type="entry name" value="NAD(P)-binding Rossmann-fold domains"/>
    <property type="match status" value="1"/>
</dbReference>
<reference evidence="3" key="1">
    <citation type="submission" date="2020-11" db="EMBL/GenBank/DDBJ databases">
        <authorList>
            <consortium name="DOE Joint Genome Institute"/>
            <person name="Ahrendt S."/>
            <person name="Riley R."/>
            <person name="Andreopoulos W."/>
            <person name="Labutti K."/>
            <person name="Pangilinan J."/>
            <person name="Ruiz-Duenas F.J."/>
            <person name="Barrasa J.M."/>
            <person name="Sanchez-Garcia M."/>
            <person name="Camarero S."/>
            <person name="Miyauchi S."/>
            <person name="Serrano A."/>
            <person name="Linde D."/>
            <person name="Babiker R."/>
            <person name="Drula E."/>
            <person name="Ayuso-Fernandez I."/>
            <person name="Pacheco R."/>
            <person name="Padilla G."/>
            <person name="Ferreira P."/>
            <person name="Barriuso J."/>
            <person name="Kellner H."/>
            <person name="Castanera R."/>
            <person name="Alfaro M."/>
            <person name="Ramirez L."/>
            <person name="Pisabarro A.G."/>
            <person name="Kuo A."/>
            <person name="Tritt A."/>
            <person name="Lipzen A."/>
            <person name="He G."/>
            <person name="Yan M."/>
            <person name="Ng V."/>
            <person name="Cullen D."/>
            <person name="Martin F."/>
            <person name="Rosso M.-N."/>
            <person name="Henrissat B."/>
            <person name="Hibbett D."/>
            <person name="Martinez A.T."/>
            <person name="Grigoriev I.V."/>
        </authorList>
    </citation>
    <scope>NUCLEOTIDE SEQUENCE</scope>
    <source>
        <strain evidence="3">ATCC 90797</strain>
    </source>
</reference>
<proteinExistence type="inferred from homology"/>
<feature type="domain" description="Mug135-like C-terminal" evidence="2">
    <location>
        <begin position="2"/>
        <end position="53"/>
    </location>
</feature>
<protein>
    <recommendedName>
        <fullName evidence="2">Mug135-like C-terminal domain-containing protein</fullName>
    </recommendedName>
</protein>
<evidence type="ECO:0000313" key="3">
    <source>
        <dbReference type="EMBL" id="KAF9492451.1"/>
    </source>
</evidence>
<accession>A0A9P5ZVC3</accession>
<comment type="similarity">
    <text evidence="1">Belongs to the UPF0612 family.</text>
</comment>
<evidence type="ECO:0000256" key="1">
    <source>
        <dbReference type="ARBA" id="ARBA00005788"/>
    </source>
</evidence>
<comment type="caution">
    <text evidence="3">The sequence shown here is derived from an EMBL/GenBank/DDBJ whole genome shotgun (WGS) entry which is preliminary data.</text>
</comment>
<sequence>MNGAREDGSLVEYEIIPFVDGLMPPQGLQPLVNIHVIASLSAAHATAYIIGHAGKGLAQFSSSPHCTSSVHGILSFAVDVVSDTTLITKPIDLVTWRIPFEQAVIGDPNLNGIIVCPALVYGRTASILAGLFRSASEGKVAWYGTPRRRYCLVHGDDLADLYVRAVEKAQVLGGQIFDAANDFKESVDELLQRLTEISGAQSPYEYIPPSTLFETAICITVLYRPYLARALLGWTPRKPGLADGLEIYYASWSASR</sequence>
<dbReference type="InterPro" id="IPR036291">
    <property type="entry name" value="NAD(P)-bd_dom_sf"/>
</dbReference>
<dbReference type="Gene3D" id="3.40.50.720">
    <property type="entry name" value="NAD(P)-binding Rossmann-like Domain"/>
    <property type="match status" value="1"/>
</dbReference>
<dbReference type="AlphaFoldDB" id="A0A9P5ZVC3"/>
<evidence type="ECO:0000259" key="2">
    <source>
        <dbReference type="Pfam" id="PF08593"/>
    </source>
</evidence>
<dbReference type="InterPro" id="IPR051783">
    <property type="entry name" value="NAD(P)-dependent_oxidoreduct"/>
</dbReference>